<proteinExistence type="predicted"/>
<evidence type="ECO:0000313" key="2">
    <source>
        <dbReference type="Proteomes" id="UP000065495"/>
    </source>
</evidence>
<dbReference type="KEGG" id="kmx:KLMA_20097"/>
<gene>
    <name evidence="1" type="ORF">KLMA_20097</name>
</gene>
<dbReference type="RefSeq" id="XP_022674436.1">
    <property type="nucleotide sequence ID" value="XM_022822634.1"/>
</dbReference>
<reference evidence="1 2" key="1">
    <citation type="journal article" date="2015" name="Biotechnol. Biofuels">
        <title>Genetic basis of the highly efficient yeast Kluyveromyces marxianus: complete genome sequence and transcriptome analyses.</title>
        <authorList>
            <person name="Lertwattanasakul N."/>
            <person name="Kosaka T."/>
            <person name="Hosoyama A."/>
            <person name="Suzuki Y."/>
            <person name="Rodrussamee N."/>
            <person name="Matsutani M."/>
            <person name="Murata M."/>
            <person name="Fujimoto N."/>
            <person name="Suprayogi"/>
            <person name="Tsuchikane K."/>
            <person name="Limtong S."/>
            <person name="Fujita N."/>
            <person name="Yamada M."/>
        </authorList>
    </citation>
    <scope>NUCLEOTIDE SEQUENCE [LARGE SCALE GENOMIC DNA]</scope>
    <source>
        <strain evidence="2">DMKU3-1042 / BCC 29191 / NBRC 104275</strain>
    </source>
</reference>
<dbReference type="GeneID" id="34714581"/>
<dbReference type="InterPro" id="IPR035969">
    <property type="entry name" value="Rab-GAP_TBC_sf"/>
</dbReference>
<dbReference type="VEuPathDB" id="FungiDB:KLMA_20097"/>
<dbReference type="OrthoDB" id="27140at2759"/>
<name>W0T568_KLUMD</name>
<organism evidence="1 2">
    <name type="scientific">Kluyveromyces marxianus (strain DMKU3-1042 / BCC 29191 / NBRC 104275)</name>
    <name type="common">Yeast</name>
    <name type="synonym">Candida kefyr</name>
    <dbReference type="NCBI Taxonomy" id="1003335"/>
    <lineage>
        <taxon>Eukaryota</taxon>
        <taxon>Fungi</taxon>
        <taxon>Dikarya</taxon>
        <taxon>Ascomycota</taxon>
        <taxon>Saccharomycotina</taxon>
        <taxon>Saccharomycetes</taxon>
        <taxon>Saccharomycetales</taxon>
        <taxon>Saccharomycetaceae</taxon>
        <taxon>Kluyveromyces</taxon>
    </lineage>
</organism>
<sequence>MVVGHRDRVEQEEHPLAVVNGVSMMENRELIRLDVSRLQWPDKDNGPAAEAVQEILYGWVRTSGLEYKQGMHELCLAVYVEAAGSRSRSDVMFREMMEWLYPLFYADGGVSRWIDAELMQCVRPAAAAGQAAGQAAAGAGPLPLLHPLPLRRVAALLERYSGSHEVWCVRWCRLLFMRELAGPQEYWPVWRAVMRADASARGRVVACVAVVLMACVLPELCAAQDESEWLGVLLHYPGLRGVSVDDIVLWAAELEAQRQEVPEVPEVGPPVLTLEDRILQQTNREWYAKHKDSDISRIRMEARLQRRVNWRLHQTGLK</sequence>
<dbReference type="AlphaFoldDB" id="W0T568"/>
<dbReference type="EMBL" id="AP012214">
    <property type="protein sequence ID" value="BAO38555.1"/>
    <property type="molecule type" value="Genomic_DNA"/>
</dbReference>
<dbReference type="Gene3D" id="1.10.472.80">
    <property type="entry name" value="Ypt/Rab-GAP domain of gyp1p, domain 3"/>
    <property type="match status" value="1"/>
</dbReference>
<dbReference type="Proteomes" id="UP000065495">
    <property type="component" value="Chromosome 2"/>
</dbReference>
<accession>W0T568</accession>
<evidence type="ECO:0000313" key="1">
    <source>
        <dbReference type="EMBL" id="BAO38555.1"/>
    </source>
</evidence>
<protein>
    <submittedName>
        <fullName evidence="1">Uncharacterized protein</fullName>
    </submittedName>
</protein>
<dbReference type="SUPFAM" id="SSF47923">
    <property type="entry name" value="Ypt/Rab-GAP domain of gyp1p"/>
    <property type="match status" value="1"/>
</dbReference>